<reference evidence="2" key="1">
    <citation type="journal article" date="2018" name="Biotechnol. Bioeng.">
        <title>A reference genome of the Chinese hamster based on a hybrid assembly strategy.</title>
        <authorList>
            <person name="Rupp O."/>
            <person name="MacDonald M.L."/>
            <person name="Li S."/>
            <person name="Dhiman H."/>
            <person name="Polson S."/>
            <person name="Griep S."/>
            <person name="Heffner K."/>
            <person name="Hernandez I."/>
            <person name="Brinkrolf K."/>
            <person name="Jadhav V."/>
            <person name="Samoudi M."/>
            <person name="Hao H."/>
            <person name="Kingham B."/>
            <person name="Goesmann A."/>
            <person name="Betenbaugh M.J."/>
            <person name="Lewis N.E."/>
            <person name="Borth N."/>
            <person name="Lee K.H."/>
        </authorList>
    </citation>
    <scope>NUCLEOTIDE SEQUENCE [LARGE SCALE GENOMIC DNA]</scope>
    <source>
        <strain evidence="2">17A/GY</strain>
    </source>
</reference>
<dbReference type="OrthoDB" id="10574266at2759"/>
<gene>
    <name evidence="3" type="primary">Lamtor3</name>
</gene>
<proteinExistence type="predicted"/>
<keyword evidence="2" id="KW-1185">Reference proteome</keyword>
<sequence>MGSSRDRGPLTSRPFSPCSANASTHKKRVQVMGLGKACARSARERLPPRRCWVEANRGAGTSGASPAALGAARRRTVRQAGPELPNRPREPSKFFLEGGGGHESCDSGLTGGLREATELRGQPGRWPQAGARARGSAGLAPSVGAGTRWPGEQ</sequence>
<evidence type="ECO:0000256" key="1">
    <source>
        <dbReference type="SAM" id="MobiDB-lite"/>
    </source>
</evidence>
<feature type="region of interest" description="Disordered" evidence="1">
    <location>
        <begin position="1"/>
        <end position="27"/>
    </location>
</feature>
<dbReference type="KEGG" id="cge:100751917"/>
<dbReference type="GeneID" id="100751917"/>
<dbReference type="Proteomes" id="UP001108280">
    <property type="component" value="Chromosome 1"/>
</dbReference>
<feature type="compositionally biased region" description="Low complexity" evidence="1">
    <location>
        <begin position="129"/>
        <end position="140"/>
    </location>
</feature>
<protein>
    <submittedName>
        <fullName evidence="3">Ragulator complex protein LAMTOR3 isoform X2</fullName>
    </submittedName>
</protein>
<name>A0A9J7FA27_CRIGR</name>
<feature type="region of interest" description="Disordered" evidence="1">
    <location>
        <begin position="56"/>
        <end position="153"/>
    </location>
</feature>
<dbReference type="RefSeq" id="XP_027251594.1">
    <property type="nucleotide sequence ID" value="XM_027395793.2"/>
</dbReference>
<evidence type="ECO:0000313" key="2">
    <source>
        <dbReference type="Proteomes" id="UP001108280"/>
    </source>
</evidence>
<dbReference type="CTD" id="8649"/>
<reference evidence="3" key="3">
    <citation type="submission" date="2025-08" db="UniProtKB">
        <authorList>
            <consortium name="RefSeq"/>
        </authorList>
    </citation>
    <scope>IDENTIFICATION</scope>
    <source>
        <strain evidence="3">17A/GY</strain>
        <tissue evidence="3">Liver</tissue>
    </source>
</reference>
<organism evidence="2 3">
    <name type="scientific">Cricetulus griseus</name>
    <name type="common">Chinese hamster</name>
    <name type="synonym">Cricetulus barabensis griseus</name>
    <dbReference type="NCBI Taxonomy" id="10029"/>
    <lineage>
        <taxon>Eukaryota</taxon>
        <taxon>Metazoa</taxon>
        <taxon>Chordata</taxon>
        <taxon>Craniata</taxon>
        <taxon>Vertebrata</taxon>
        <taxon>Euteleostomi</taxon>
        <taxon>Mammalia</taxon>
        <taxon>Eutheria</taxon>
        <taxon>Euarchontoglires</taxon>
        <taxon>Glires</taxon>
        <taxon>Rodentia</taxon>
        <taxon>Myomorpha</taxon>
        <taxon>Muroidea</taxon>
        <taxon>Cricetidae</taxon>
        <taxon>Cricetinae</taxon>
        <taxon>Cricetulus</taxon>
    </lineage>
</organism>
<reference evidence="2" key="2">
    <citation type="journal article" date="2020" name="Biotechnol. Bioeng.">
        <title>Chromosome-scale scaffolds for the Chinese hamster reference genome assembly to facilitate the study of the CHO epigenome.</title>
        <authorList>
            <person name="Hilliard W."/>
            <person name="MacDonald M."/>
            <person name="Lee K.H."/>
        </authorList>
    </citation>
    <scope>NUCLEOTIDE SEQUENCE [LARGE SCALE GENOMIC DNA]</scope>
    <source>
        <strain evidence="2">17A/GY</strain>
    </source>
</reference>
<dbReference type="AlphaFoldDB" id="A0A9J7FA27"/>
<accession>A0A9J7FA27</accession>
<evidence type="ECO:0000313" key="3">
    <source>
        <dbReference type="RefSeq" id="XP_027251594.1"/>
    </source>
</evidence>